<evidence type="ECO:0000259" key="4">
    <source>
        <dbReference type="PROSITE" id="PS50987"/>
    </source>
</evidence>
<accession>A0A316G641</accession>
<evidence type="ECO:0000256" key="3">
    <source>
        <dbReference type="ARBA" id="ARBA00023163"/>
    </source>
</evidence>
<dbReference type="Proteomes" id="UP000245790">
    <property type="component" value="Unassembled WGS sequence"/>
</dbReference>
<evidence type="ECO:0000256" key="1">
    <source>
        <dbReference type="ARBA" id="ARBA00023015"/>
    </source>
</evidence>
<evidence type="ECO:0000256" key="2">
    <source>
        <dbReference type="ARBA" id="ARBA00023125"/>
    </source>
</evidence>
<proteinExistence type="predicted"/>
<feature type="domain" description="HTH arsR-type" evidence="4">
    <location>
        <begin position="8"/>
        <end position="99"/>
    </location>
</feature>
<sequence length="99" mass="10944">MTKSIGELKQHASNASRLLKALSNETRLLILCFLSQGEMSVTDINQNIQISQSALSQHLAVLRNDGLVQTRRDSQTIYYSLAKGPAAQIIDTLHGIYCQ</sequence>
<name>A0A316G641_9GAMM</name>
<organism evidence="5 6">
    <name type="scientific">Pleionea mediterranea</name>
    <dbReference type="NCBI Taxonomy" id="523701"/>
    <lineage>
        <taxon>Bacteria</taxon>
        <taxon>Pseudomonadati</taxon>
        <taxon>Pseudomonadota</taxon>
        <taxon>Gammaproteobacteria</taxon>
        <taxon>Oceanospirillales</taxon>
        <taxon>Pleioneaceae</taxon>
        <taxon>Pleionea</taxon>
    </lineage>
</organism>
<dbReference type="RefSeq" id="WP_109763684.1">
    <property type="nucleotide sequence ID" value="NZ_QGGU01000007.1"/>
</dbReference>
<dbReference type="InterPro" id="IPR001845">
    <property type="entry name" value="HTH_ArsR_DNA-bd_dom"/>
</dbReference>
<dbReference type="PANTHER" id="PTHR43132">
    <property type="entry name" value="ARSENICAL RESISTANCE OPERON REPRESSOR ARSR-RELATED"/>
    <property type="match status" value="1"/>
</dbReference>
<protein>
    <submittedName>
        <fullName evidence="5">ArsR family transcriptional regulator</fullName>
    </submittedName>
</protein>
<keyword evidence="2" id="KW-0238">DNA-binding</keyword>
<dbReference type="InterPro" id="IPR011991">
    <property type="entry name" value="ArsR-like_HTH"/>
</dbReference>
<dbReference type="GO" id="GO:0003677">
    <property type="term" value="F:DNA binding"/>
    <property type="evidence" value="ECO:0007669"/>
    <property type="project" value="UniProtKB-KW"/>
</dbReference>
<keyword evidence="3" id="KW-0804">Transcription</keyword>
<dbReference type="SUPFAM" id="SSF46785">
    <property type="entry name" value="Winged helix' DNA-binding domain"/>
    <property type="match status" value="1"/>
</dbReference>
<dbReference type="InterPro" id="IPR036390">
    <property type="entry name" value="WH_DNA-bd_sf"/>
</dbReference>
<dbReference type="PANTHER" id="PTHR43132:SF2">
    <property type="entry name" value="ARSENICAL RESISTANCE OPERON REPRESSOR ARSR-RELATED"/>
    <property type="match status" value="1"/>
</dbReference>
<gene>
    <name evidence="5" type="ORF">C8D97_10758</name>
</gene>
<keyword evidence="1" id="KW-0805">Transcription regulation</keyword>
<dbReference type="OrthoDB" id="9796124at2"/>
<dbReference type="InterPro" id="IPR051011">
    <property type="entry name" value="Metal_resp_trans_reg"/>
</dbReference>
<dbReference type="PROSITE" id="PS50987">
    <property type="entry name" value="HTH_ARSR_2"/>
    <property type="match status" value="1"/>
</dbReference>
<comment type="caution">
    <text evidence="5">The sequence shown here is derived from an EMBL/GenBank/DDBJ whole genome shotgun (WGS) entry which is preliminary data.</text>
</comment>
<dbReference type="SMART" id="SM00418">
    <property type="entry name" value="HTH_ARSR"/>
    <property type="match status" value="1"/>
</dbReference>
<evidence type="ECO:0000313" key="5">
    <source>
        <dbReference type="EMBL" id="PWK49897.1"/>
    </source>
</evidence>
<dbReference type="Pfam" id="PF01022">
    <property type="entry name" value="HTH_5"/>
    <property type="match status" value="1"/>
</dbReference>
<dbReference type="PRINTS" id="PR00778">
    <property type="entry name" value="HTHARSR"/>
</dbReference>
<dbReference type="InterPro" id="IPR036388">
    <property type="entry name" value="WH-like_DNA-bd_sf"/>
</dbReference>
<dbReference type="CDD" id="cd00090">
    <property type="entry name" value="HTH_ARSR"/>
    <property type="match status" value="1"/>
</dbReference>
<dbReference type="NCBIfam" id="NF033788">
    <property type="entry name" value="HTH_metalloreg"/>
    <property type="match status" value="1"/>
</dbReference>
<keyword evidence="6" id="KW-1185">Reference proteome</keyword>
<dbReference type="Gene3D" id="1.10.10.10">
    <property type="entry name" value="Winged helix-like DNA-binding domain superfamily/Winged helix DNA-binding domain"/>
    <property type="match status" value="1"/>
</dbReference>
<dbReference type="GO" id="GO:0003700">
    <property type="term" value="F:DNA-binding transcription factor activity"/>
    <property type="evidence" value="ECO:0007669"/>
    <property type="project" value="InterPro"/>
</dbReference>
<dbReference type="AlphaFoldDB" id="A0A316G641"/>
<reference evidence="5 6" key="1">
    <citation type="submission" date="2018-05" db="EMBL/GenBank/DDBJ databases">
        <title>Genomic Encyclopedia of Type Strains, Phase IV (KMG-IV): sequencing the most valuable type-strain genomes for metagenomic binning, comparative biology and taxonomic classification.</title>
        <authorList>
            <person name="Goeker M."/>
        </authorList>
    </citation>
    <scope>NUCLEOTIDE SEQUENCE [LARGE SCALE GENOMIC DNA]</scope>
    <source>
        <strain evidence="5 6">DSM 25350</strain>
    </source>
</reference>
<evidence type="ECO:0000313" key="6">
    <source>
        <dbReference type="Proteomes" id="UP000245790"/>
    </source>
</evidence>
<dbReference type="EMBL" id="QGGU01000007">
    <property type="protein sequence ID" value="PWK49897.1"/>
    <property type="molecule type" value="Genomic_DNA"/>
</dbReference>